<evidence type="ECO:0000256" key="1">
    <source>
        <dbReference type="ARBA" id="ARBA00023015"/>
    </source>
</evidence>
<dbReference type="InterPro" id="IPR007630">
    <property type="entry name" value="RNA_pol_sigma70_r4"/>
</dbReference>
<evidence type="ECO:0000256" key="3">
    <source>
        <dbReference type="ARBA" id="ARBA00023125"/>
    </source>
</evidence>
<dbReference type="InterPro" id="IPR013325">
    <property type="entry name" value="RNA_pol_sigma_r2"/>
</dbReference>
<dbReference type="STRING" id="145857.GA0070616_3209"/>
<proteinExistence type="predicted"/>
<gene>
    <name evidence="6" type="ORF">GA0070616_3209</name>
</gene>
<dbReference type="InterPro" id="IPR013324">
    <property type="entry name" value="RNA_pol_sigma_r3/r4-like"/>
</dbReference>
<evidence type="ECO:0000313" key="6">
    <source>
        <dbReference type="EMBL" id="SCL25954.1"/>
    </source>
</evidence>
<keyword evidence="1" id="KW-0805">Transcription regulation</keyword>
<evidence type="ECO:0000256" key="2">
    <source>
        <dbReference type="ARBA" id="ARBA00023082"/>
    </source>
</evidence>
<dbReference type="InterPro" id="IPR007627">
    <property type="entry name" value="RNA_pol_sigma70_r2"/>
</dbReference>
<dbReference type="Proteomes" id="UP000199699">
    <property type="component" value="Unassembled WGS sequence"/>
</dbReference>
<feature type="domain" description="RNA polymerase sigma-70" evidence="5">
    <location>
        <begin position="163"/>
        <end position="176"/>
    </location>
</feature>
<protein>
    <submittedName>
        <fullName evidence="6">RNA polymerase primary sigma factor</fullName>
    </submittedName>
</protein>
<dbReference type="PANTHER" id="PTHR30603">
    <property type="entry name" value="RNA POLYMERASE SIGMA FACTOR RPO"/>
    <property type="match status" value="1"/>
</dbReference>
<name>A0A1C6S994_9ACTN</name>
<dbReference type="PRINTS" id="PR00046">
    <property type="entry name" value="SIGMA70FCT"/>
</dbReference>
<dbReference type="InterPro" id="IPR050239">
    <property type="entry name" value="Sigma-70_RNA_pol_init_factors"/>
</dbReference>
<keyword evidence="2" id="KW-0731">Sigma factor</keyword>
<dbReference type="Gene3D" id="1.20.140.160">
    <property type="match status" value="1"/>
</dbReference>
<dbReference type="Pfam" id="PF04545">
    <property type="entry name" value="Sigma70_r4"/>
    <property type="match status" value="1"/>
</dbReference>
<keyword evidence="4" id="KW-0804">Transcription</keyword>
<sequence>MKLLLAHVRERLVRTHEVDSVLGLAGETRPALRQQVVAMVTGLGVDILDPPDNVPPTDGDPAGATGPALIERGVCDARLLLRRDRTSPRPWDRLLTASEEVGLAVLLRGDRYLPHEEVPNGYRAGLDTADERARAFDAMVLHNRRLVGFVTGRYVGQGLDPEDLVQHGVIGLMRAVERFDPTRGLKFSTYTVWWIRQAVTRALANEGRAIRLPVHKVDQVRRVVTCRARLLALAGQATVSEICHGLGLGPETVLECLRLHAGMTSLDLLVGDGATPLGEIVTPDPDAMRPDVVAQRRETMTILRASLAALPPRSAAILGWRAGVGTDEPLTLDEIDRRLGISPERVRQLEGRALPQLRDRMRERLGDAVPGAGETVR</sequence>
<keyword evidence="7" id="KW-1185">Reference proteome</keyword>
<reference evidence="6 7" key="1">
    <citation type="submission" date="2016-06" db="EMBL/GenBank/DDBJ databases">
        <authorList>
            <person name="Kjaerup R.B."/>
            <person name="Dalgaard T.S."/>
            <person name="Juul-Madsen H.R."/>
        </authorList>
    </citation>
    <scope>NUCLEOTIDE SEQUENCE [LARGE SCALE GENOMIC DNA]</scope>
    <source>
        <strain evidence="6 7">DSM 43818</strain>
    </source>
</reference>
<organism evidence="6 7">
    <name type="scientific">Micromonospora nigra</name>
    <dbReference type="NCBI Taxonomy" id="145857"/>
    <lineage>
        <taxon>Bacteria</taxon>
        <taxon>Bacillati</taxon>
        <taxon>Actinomycetota</taxon>
        <taxon>Actinomycetes</taxon>
        <taxon>Micromonosporales</taxon>
        <taxon>Micromonosporaceae</taxon>
        <taxon>Micromonospora</taxon>
    </lineage>
</organism>
<evidence type="ECO:0000256" key="4">
    <source>
        <dbReference type="ARBA" id="ARBA00023163"/>
    </source>
</evidence>
<dbReference type="GO" id="GO:0003677">
    <property type="term" value="F:DNA binding"/>
    <property type="evidence" value="ECO:0007669"/>
    <property type="project" value="UniProtKB-KW"/>
</dbReference>
<dbReference type="NCBIfam" id="TIGR02937">
    <property type="entry name" value="sigma70-ECF"/>
    <property type="match status" value="1"/>
</dbReference>
<dbReference type="GO" id="GO:0016987">
    <property type="term" value="F:sigma factor activity"/>
    <property type="evidence" value="ECO:0007669"/>
    <property type="project" value="UniProtKB-KW"/>
</dbReference>
<dbReference type="SUPFAM" id="SSF88659">
    <property type="entry name" value="Sigma3 and sigma4 domains of RNA polymerase sigma factors"/>
    <property type="match status" value="1"/>
</dbReference>
<evidence type="ECO:0000259" key="5">
    <source>
        <dbReference type="PROSITE" id="PS00715"/>
    </source>
</evidence>
<dbReference type="Pfam" id="PF04542">
    <property type="entry name" value="Sigma70_r2"/>
    <property type="match status" value="1"/>
</dbReference>
<dbReference type="SUPFAM" id="SSF88946">
    <property type="entry name" value="Sigma2 domain of RNA polymerase sigma factors"/>
    <property type="match status" value="1"/>
</dbReference>
<dbReference type="PROSITE" id="PS00715">
    <property type="entry name" value="SIGMA70_1"/>
    <property type="match status" value="1"/>
</dbReference>
<keyword evidence="3" id="KW-0238">DNA-binding</keyword>
<evidence type="ECO:0000313" key="7">
    <source>
        <dbReference type="Proteomes" id="UP000199699"/>
    </source>
</evidence>
<dbReference type="GO" id="GO:0006352">
    <property type="term" value="P:DNA-templated transcription initiation"/>
    <property type="evidence" value="ECO:0007669"/>
    <property type="project" value="InterPro"/>
</dbReference>
<dbReference type="Gene3D" id="1.10.601.10">
    <property type="entry name" value="RNA Polymerase Primary Sigma Factor"/>
    <property type="match status" value="1"/>
</dbReference>
<dbReference type="EMBL" id="FMHT01000003">
    <property type="protein sequence ID" value="SCL25954.1"/>
    <property type="molecule type" value="Genomic_DNA"/>
</dbReference>
<accession>A0A1C6S994</accession>
<dbReference type="InterPro" id="IPR014284">
    <property type="entry name" value="RNA_pol_sigma-70_dom"/>
</dbReference>
<dbReference type="InterPro" id="IPR000943">
    <property type="entry name" value="RNA_pol_sigma70"/>
</dbReference>
<dbReference type="CDD" id="cd06171">
    <property type="entry name" value="Sigma70_r4"/>
    <property type="match status" value="1"/>
</dbReference>
<dbReference type="PANTHER" id="PTHR30603:SF47">
    <property type="entry name" value="RNA POLYMERASE SIGMA FACTOR SIGD, CHLOROPLASTIC"/>
    <property type="match status" value="1"/>
</dbReference>
<dbReference type="AlphaFoldDB" id="A0A1C6S994"/>